<gene>
    <name evidence="8" type="ORF">SAMN05421823_10536</name>
</gene>
<keyword evidence="4" id="KW-0238">DNA-binding</keyword>
<dbReference type="PANTHER" id="PTHR43133:SF8">
    <property type="entry name" value="RNA POLYMERASE SIGMA FACTOR HI_1459-RELATED"/>
    <property type="match status" value="1"/>
</dbReference>
<dbReference type="GO" id="GO:0003677">
    <property type="term" value="F:DNA binding"/>
    <property type="evidence" value="ECO:0007669"/>
    <property type="project" value="UniProtKB-KW"/>
</dbReference>
<evidence type="ECO:0000313" key="8">
    <source>
        <dbReference type="EMBL" id="SDL25860.1"/>
    </source>
</evidence>
<keyword evidence="2" id="KW-0805">Transcription regulation</keyword>
<dbReference type="InterPro" id="IPR014284">
    <property type="entry name" value="RNA_pol_sigma-70_dom"/>
</dbReference>
<dbReference type="NCBIfam" id="TIGR02937">
    <property type="entry name" value="sigma70-ECF"/>
    <property type="match status" value="1"/>
</dbReference>
<evidence type="ECO:0000256" key="2">
    <source>
        <dbReference type="ARBA" id="ARBA00023015"/>
    </source>
</evidence>
<evidence type="ECO:0000256" key="3">
    <source>
        <dbReference type="ARBA" id="ARBA00023082"/>
    </source>
</evidence>
<dbReference type="InterPro" id="IPR013249">
    <property type="entry name" value="RNA_pol_sigma70_r4_t2"/>
</dbReference>
<dbReference type="EMBL" id="FNFO01000005">
    <property type="protein sequence ID" value="SDL25860.1"/>
    <property type="molecule type" value="Genomic_DNA"/>
</dbReference>
<dbReference type="Pfam" id="PF04542">
    <property type="entry name" value="Sigma70_r2"/>
    <property type="match status" value="1"/>
</dbReference>
<dbReference type="Pfam" id="PF08281">
    <property type="entry name" value="Sigma70_r4_2"/>
    <property type="match status" value="1"/>
</dbReference>
<dbReference type="InterPro" id="IPR013324">
    <property type="entry name" value="RNA_pol_sigma_r3/r4-like"/>
</dbReference>
<dbReference type="CDD" id="cd06171">
    <property type="entry name" value="Sigma70_r4"/>
    <property type="match status" value="1"/>
</dbReference>
<reference evidence="8 9" key="1">
    <citation type="submission" date="2016-10" db="EMBL/GenBank/DDBJ databases">
        <authorList>
            <person name="de Groot N.N."/>
        </authorList>
    </citation>
    <scope>NUCLEOTIDE SEQUENCE [LARGE SCALE GENOMIC DNA]</scope>
    <source>
        <strain evidence="8 9">DSM 25186</strain>
    </source>
</reference>
<dbReference type="GO" id="GO:0006352">
    <property type="term" value="P:DNA-templated transcription initiation"/>
    <property type="evidence" value="ECO:0007669"/>
    <property type="project" value="InterPro"/>
</dbReference>
<dbReference type="InterPro" id="IPR039425">
    <property type="entry name" value="RNA_pol_sigma-70-like"/>
</dbReference>
<evidence type="ECO:0000256" key="5">
    <source>
        <dbReference type="ARBA" id="ARBA00023163"/>
    </source>
</evidence>
<name>A0A1G9IL76_9BACT</name>
<organism evidence="8 9">
    <name type="scientific">Catalinimonas alkaloidigena</name>
    <dbReference type="NCBI Taxonomy" id="1075417"/>
    <lineage>
        <taxon>Bacteria</taxon>
        <taxon>Pseudomonadati</taxon>
        <taxon>Bacteroidota</taxon>
        <taxon>Cytophagia</taxon>
        <taxon>Cytophagales</taxon>
        <taxon>Catalimonadaceae</taxon>
        <taxon>Catalinimonas</taxon>
    </lineage>
</organism>
<dbReference type="PANTHER" id="PTHR43133">
    <property type="entry name" value="RNA POLYMERASE ECF-TYPE SIGMA FACTO"/>
    <property type="match status" value="1"/>
</dbReference>
<sequence>MTMDRQTFLHRVFPVRNQVFRLAKALLQNTQEAEDATQEVLLKLWTKRDDLSAYRSVEALALQITKNQCLNTLKSAKRQPMYDANRLELNGGDATPYQTMEAADQTRIMEQLFADLPPQQRLVMHLRNVEGYSFEEMEAITGLQANHLRVLLHRARQHVKEGFLKISSYENP</sequence>
<dbReference type="GO" id="GO:0016987">
    <property type="term" value="F:sigma factor activity"/>
    <property type="evidence" value="ECO:0007669"/>
    <property type="project" value="UniProtKB-KW"/>
</dbReference>
<keyword evidence="5" id="KW-0804">Transcription</keyword>
<evidence type="ECO:0000313" key="9">
    <source>
        <dbReference type="Proteomes" id="UP000198510"/>
    </source>
</evidence>
<dbReference type="Gene3D" id="1.10.1740.10">
    <property type="match status" value="1"/>
</dbReference>
<dbReference type="SUPFAM" id="SSF88946">
    <property type="entry name" value="Sigma2 domain of RNA polymerase sigma factors"/>
    <property type="match status" value="1"/>
</dbReference>
<dbReference type="InterPro" id="IPR036388">
    <property type="entry name" value="WH-like_DNA-bd_sf"/>
</dbReference>
<dbReference type="SUPFAM" id="SSF88659">
    <property type="entry name" value="Sigma3 and sigma4 domains of RNA polymerase sigma factors"/>
    <property type="match status" value="1"/>
</dbReference>
<feature type="domain" description="RNA polymerase sigma-70 region 2" evidence="6">
    <location>
        <begin position="16"/>
        <end position="78"/>
    </location>
</feature>
<evidence type="ECO:0000256" key="1">
    <source>
        <dbReference type="ARBA" id="ARBA00010641"/>
    </source>
</evidence>
<dbReference type="InterPro" id="IPR013325">
    <property type="entry name" value="RNA_pol_sigma_r2"/>
</dbReference>
<dbReference type="InterPro" id="IPR007627">
    <property type="entry name" value="RNA_pol_sigma70_r2"/>
</dbReference>
<dbReference type="Proteomes" id="UP000198510">
    <property type="component" value="Unassembled WGS sequence"/>
</dbReference>
<evidence type="ECO:0000259" key="6">
    <source>
        <dbReference type="Pfam" id="PF04542"/>
    </source>
</evidence>
<evidence type="ECO:0000256" key="4">
    <source>
        <dbReference type="ARBA" id="ARBA00023125"/>
    </source>
</evidence>
<feature type="domain" description="RNA polymerase sigma factor 70 region 4 type 2" evidence="7">
    <location>
        <begin position="108"/>
        <end position="158"/>
    </location>
</feature>
<accession>A0A1G9IL76</accession>
<proteinExistence type="inferred from homology"/>
<dbReference type="Gene3D" id="1.10.10.10">
    <property type="entry name" value="Winged helix-like DNA-binding domain superfamily/Winged helix DNA-binding domain"/>
    <property type="match status" value="1"/>
</dbReference>
<evidence type="ECO:0000259" key="7">
    <source>
        <dbReference type="Pfam" id="PF08281"/>
    </source>
</evidence>
<protein>
    <submittedName>
        <fullName evidence="8">RNA polymerase sigma-70 factor, ECF subfamily</fullName>
    </submittedName>
</protein>
<keyword evidence="9" id="KW-1185">Reference proteome</keyword>
<comment type="similarity">
    <text evidence="1">Belongs to the sigma-70 factor family. ECF subfamily.</text>
</comment>
<dbReference type="STRING" id="1075417.SAMN05421823_10536"/>
<dbReference type="AlphaFoldDB" id="A0A1G9IL76"/>
<keyword evidence="3" id="KW-0731">Sigma factor</keyword>